<dbReference type="OrthoDB" id="10431958at2759"/>
<dbReference type="AlphaFoldDB" id="A0A835MU21"/>
<keyword evidence="2" id="KW-1185">Reference proteome</keyword>
<evidence type="ECO:0000313" key="2">
    <source>
        <dbReference type="Proteomes" id="UP000657918"/>
    </source>
</evidence>
<reference evidence="1 2" key="1">
    <citation type="submission" date="2020-10" db="EMBL/GenBank/DDBJ databases">
        <title>Plant Genome Project.</title>
        <authorList>
            <person name="Zhang R.-G."/>
        </authorList>
    </citation>
    <scope>NUCLEOTIDE SEQUENCE [LARGE SCALE GENOMIC DNA]</scope>
    <source>
        <strain evidence="1">FAFU-HL-1</strain>
        <tissue evidence="1">Leaf</tissue>
    </source>
</reference>
<dbReference type="EMBL" id="JADGMS010000010">
    <property type="protein sequence ID" value="KAF9673461.1"/>
    <property type="molecule type" value="Genomic_DNA"/>
</dbReference>
<protein>
    <submittedName>
        <fullName evidence="1">Uncharacterized protein</fullName>
    </submittedName>
</protein>
<proteinExistence type="predicted"/>
<dbReference type="Proteomes" id="UP000657918">
    <property type="component" value="Unassembled WGS sequence"/>
</dbReference>
<name>A0A835MU21_9ROSI</name>
<evidence type="ECO:0000313" key="1">
    <source>
        <dbReference type="EMBL" id="KAF9673461.1"/>
    </source>
</evidence>
<sequence length="71" mass="7712">MTFLFEPSTLSVVRTATLRPNTEIAKSIMSSADPTQRLVSPGLGALSHSSTASKMIRSMLELSLAWKISFI</sequence>
<gene>
    <name evidence="1" type="ORF">SADUNF_Sadunf10G0026800</name>
</gene>
<accession>A0A835MU21</accession>
<comment type="caution">
    <text evidence="1">The sequence shown here is derived from an EMBL/GenBank/DDBJ whole genome shotgun (WGS) entry which is preliminary data.</text>
</comment>
<organism evidence="1 2">
    <name type="scientific">Salix dunnii</name>
    <dbReference type="NCBI Taxonomy" id="1413687"/>
    <lineage>
        <taxon>Eukaryota</taxon>
        <taxon>Viridiplantae</taxon>
        <taxon>Streptophyta</taxon>
        <taxon>Embryophyta</taxon>
        <taxon>Tracheophyta</taxon>
        <taxon>Spermatophyta</taxon>
        <taxon>Magnoliopsida</taxon>
        <taxon>eudicotyledons</taxon>
        <taxon>Gunneridae</taxon>
        <taxon>Pentapetalae</taxon>
        <taxon>rosids</taxon>
        <taxon>fabids</taxon>
        <taxon>Malpighiales</taxon>
        <taxon>Salicaceae</taxon>
        <taxon>Saliceae</taxon>
        <taxon>Salix</taxon>
    </lineage>
</organism>